<gene>
    <name evidence="6" type="ORF">ACFO3S_19270</name>
</gene>
<keyword evidence="2" id="KW-0808">Transferase</keyword>
<reference evidence="7" key="1">
    <citation type="journal article" date="2019" name="Int. J. Syst. Evol. Microbiol.">
        <title>The Global Catalogue of Microorganisms (GCM) 10K type strain sequencing project: providing services to taxonomists for standard genome sequencing and annotation.</title>
        <authorList>
            <consortium name="The Broad Institute Genomics Platform"/>
            <consortium name="The Broad Institute Genome Sequencing Center for Infectious Disease"/>
            <person name="Wu L."/>
            <person name="Ma J."/>
        </authorList>
    </citation>
    <scope>NUCLEOTIDE SEQUENCE [LARGE SCALE GENOMIC DNA]</scope>
    <source>
        <strain evidence="7">CCUG 49571</strain>
    </source>
</reference>
<name>A0ABV9FI04_9BACL</name>
<dbReference type="InterPro" id="IPR016120">
    <property type="entry name" value="Sig_transdc_His_kin_SpoOB"/>
</dbReference>
<dbReference type="RefSeq" id="WP_378099438.1">
    <property type="nucleotide sequence ID" value="NZ_JBHSEP010000016.1"/>
</dbReference>
<keyword evidence="4" id="KW-0812">Transmembrane</keyword>
<sequence length="247" mass="27968">MSLKEPAALASLVLPAAAVLIWPRSWWPLFVFVLWTLAVFAVFAAWQRGRHREQSGKLMARAQLSTIRTLSHHRHDWMNELQILYGYLRLNKLDKAVDVVDRIRARMEQDSKVSQLGCPELSVYLLSFRTFCDTMRLEVDVEDGVCFDKLPLAPERLCGSIIGLVNVIRFRASVPLGGENVLKLALSQEKNALKLVMQYWGELAATDSMTEELEKCVQGTGRLDEEIEPADNSPQGRKMVFHFPPSA</sequence>
<dbReference type="Gene3D" id="1.10.287.130">
    <property type="match status" value="1"/>
</dbReference>
<dbReference type="Proteomes" id="UP001596028">
    <property type="component" value="Unassembled WGS sequence"/>
</dbReference>
<evidence type="ECO:0000256" key="3">
    <source>
        <dbReference type="ARBA" id="ARBA00022777"/>
    </source>
</evidence>
<evidence type="ECO:0000256" key="2">
    <source>
        <dbReference type="ARBA" id="ARBA00022679"/>
    </source>
</evidence>
<dbReference type="Pfam" id="PF14689">
    <property type="entry name" value="SPOB_a"/>
    <property type="match status" value="1"/>
</dbReference>
<protein>
    <submittedName>
        <fullName evidence="6">Spo0B domain-containing protein</fullName>
    </submittedName>
</protein>
<keyword evidence="4" id="KW-0472">Membrane</keyword>
<keyword evidence="3" id="KW-0418">Kinase</keyword>
<keyword evidence="7" id="KW-1185">Reference proteome</keyword>
<evidence type="ECO:0000256" key="1">
    <source>
        <dbReference type="ARBA" id="ARBA00022553"/>
    </source>
</evidence>
<evidence type="ECO:0000256" key="4">
    <source>
        <dbReference type="SAM" id="Phobius"/>
    </source>
</evidence>
<dbReference type="InterPro" id="IPR039506">
    <property type="entry name" value="SPOB_a"/>
</dbReference>
<keyword evidence="1" id="KW-0597">Phosphoprotein</keyword>
<comment type="caution">
    <text evidence="6">The sequence shown here is derived from an EMBL/GenBank/DDBJ whole genome shotgun (WGS) entry which is preliminary data.</text>
</comment>
<feature type="transmembrane region" description="Helical" evidence="4">
    <location>
        <begin position="28"/>
        <end position="46"/>
    </location>
</feature>
<organism evidence="6 7">
    <name type="scientific">Cohnella hongkongensis</name>
    <dbReference type="NCBI Taxonomy" id="178337"/>
    <lineage>
        <taxon>Bacteria</taxon>
        <taxon>Bacillati</taxon>
        <taxon>Bacillota</taxon>
        <taxon>Bacilli</taxon>
        <taxon>Bacillales</taxon>
        <taxon>Paenibacillaceae</taxon>
        <taxon>Cohnella</taxon>
    </lineage>
</organism>
<keyword evidence="4" id="KW-1133">Transmembrane helix</keyword>
<feature type="domain" description="SpoOB alpha-helical" evidence="5">
    <location>
        <begin position="66"/>
        <end position="115"/>
    </location>
</feature>
<evidence type="ECO:0000313" key="6">
    <source>
        <dbReference type="EMBL" id="MFC4600395.1"/>
    </source>
</evidence>
<proteinExistence type="predicted"/>
<dbReference type="SUPFAM" id="SSF55890">
    <property type="entry name" value="Sporulation response regulatory protein Spo0B"/>
    <property type="match status" value="1"/>
</dbReference>
<accession>A0ABV9FI04</accession>
<dbReference type="EMBL" id="JBHSEP010000016">
    <property type="protein sequence ID" value="MFC4600395.1"/>
    <property type="molecule type" value="Genomic_DNA"/>
</dbReference>
<evidence type="ECO:0000313" key="7">
    <source>
        <dbReference type="Proteomes" id="UP001596028"/>
    </source>
</evidence>
<evidence type="ECO:0000259" key="5">
    <source>
        <dbReference type="Pfam" id="PF14689"/>
    </source>
</evidence>